<reference evidence="7" key="1">
    <citation type="submission" date="2017-01" db="EMBL/GenBank/DDBJ databases">
        <authorList>
            <person name="Wang Y."/>
            <person name="White M."/>
            <person name="Kvist S."/>
            <person name="Moncalvo J.-M."/>
        </authorList>
    </citation>
    <scope>NUCLEOTIDE SEQUENCE [LARGE SCALE GENOMIC DNA]</scope>
    <source>
        <strain evidence="7">COL-18-3</strain>
    </source>
</reference>
<keyword evidence="7" id="KW-1185">Reference proteome</keyword>
<organism evidence="6 7">
    <name type="scientific">Zancudomyces culisetae</name>
    <name type="common">Gut fungus</name>
    <name type="synonym">Smittium culisetae</name>
    <dbReference type="NCBI Taxonomy" id="1213189"/>
    <lineage>
        <taxon>Eukaryota</taxon>
        <taxon>Fungi</taxon>
        <taxon>Fungi incertae sedis</taxon>
        <taxon>Zoopagomycota</taxon>
        <taxon>Kickxellomycotina</taxon>
        <taxon>Harpellomycetes</taxon>
        <taxon>Harpellales</taxon>
        <taxon>Legeriomycetaceae</taxon>
        <taxon>Zancudomyces</taxon>
    </lineage>
</organism>
<keyword evidence="3" id="KW-0863">Zinc-finger</keyword>
<protein>
    <recommendedName>
        <fullName evidence="5">C3H1-type domain-containing protein</fullName>
    </recommendedName>
</protein>
<keyword evidence="3" id="KW-0479">Metal-binding</keyword>
<proteinExistence type="predicted"/>
<dbReference type="InterPro" id="IPR051767">
    <property type="entry name" value="Nucleoporin_NUP42"/>
</dbReference>
<dbReference type="EMBL" id="LSSK01001588">
    <property type="protein sequence ID" value="OMH79322.1"/>
    <property type="molecule type" value="Genomic_DNA"/>
</dbReference>
<dbReference type="GO" id="GO:0008270">
    <property type="term" value="F:zinc ion binding"/>
    <property type="evidence" value="ECO:0007669"/>
    <property type="project" value="UniProtKB-KW"/>
</dbReference>
<comment type="caution">
    <text evidence="6">The sequence shown here is derived from an EMBL/GenBank/DDBJ whole genome shotgun (WGS) entry which is preliminary data.</text>
</comment>
<sequence length="440" mass="45273">MVVCEYFLRGNCRFGRNCRNEHVQNVNRNQNHNQNQYRNSGFGTSSNNNSGFGTKSTFGNSGGGGGGGGGGFGSFRGDAVFGKSAFGSGNAGGVKFGTSGGGSFGTGNKVFGSGSGSAFGSSSAFGAAGARAGGGGAFGASGGSGSAFGSAVSTFGTSNEMNGVETAANFGSSASLTVDQVRNDLLEIQNWKLTSYGPRGGASTGENDMTKARFPNLVGGTDVSFEEDRFQYYFYCYYNNNTINAEYQKFAQENISRAQEKYQILNTRTTAIVNDYNSGKYQAENLENYKNSSMDSNMMTNNGTGFGSTFGNSGGGGFGTSTGFVNSAGGAGGNAFGSSFGSSFGGGGSGGFGGAFRNKNNQGSAFGGVGPQTGMGGADGLYKGMSAEVIKQHTNCIPILSNTQQDTNAKPSQSDIEKYNQQEFRLFEVPEIPPPCSIAN</sequence>
<gene>
    <name evidence="6" type="ORF">AX774_g7270</name>
</gene>
<dbReference type="GO" id="GO:0005634">
    <property type="term" value="C:nucleus"/>
    <property type="evidence" value="ECO:0007669"/>
    <property type="project" value="UniProtKB-SubCell"/>
</dbReference>
<feature type="compositionally biased region" description="Low complexity" evidence="4">
    <location>
        <begin position="26"/>
        <end position="59"/>
    </location>
</feature>
<name>A0A1R1PEM2_ZANCU</name>
<feature type="domain" description="C3H1-type" evidence="5">
    <location>
        <begin position="1"/>
        <end position="25"/>
    </location>
</feature>
<dbReference type="PANTHER" id="PTHR46527:SF1">
    <property type="entry name" value="NUCLEOPORIN NUP42"/>
    <property type="match status" value="1"/>
</dbReference>
<dbReference type="AlphaFoldDB" id="A0A1R1PEM2"/>
<evidence type="ECO:0000256" key="2">
    <source>
        <dbReference type="ARBA" id="ARBA00023242"/>
    </source>
</evidence>
<comment type="subcellular location">
    <subcellularLocation>
        <location evidence="1">Nucleus</location>
    </subcellularLocation>
</comment>
<dbReference type="InterPro" id="IPR000571">
    <property type="entry name" value="Znf_CCCH"/>
</dbReference>
<dbReference type="PROSITE" id="PS50103">
    <property type="entry name" value="ZF_C3H1"/>
    <property type="match status" value="1"/>
</dbReference>
<feature type="zinc finger region" description="C3H1-type" evidence="3">
    <location>
        <begin position="1"/>
        <end position="25"/>
    </location>
</feature>
<evidence type="ECO:0000313" key="6">
    <source>
        <dbReference type="EMBL" id="OMH79322.1"/>
    </source>
</evidence>
<keyword evidence="3" id="KW-0862">Zinc</keyword>
<dbReference type="Proteomes" id="UP000188320">
    <property type="component" value="Unassembled WGS sequence"/>
</dbReference>
<evidence type="ECO:0000256" key="3">
    <source>
        <dbReference type="PROSITE-ProRule" id="PRU00723"/>
    </source>
</evidence>
<dbReference type="Gene3D" id="2.30.30.1190">
    <property type="match status" value="1"/>
</dbReference>
<dbReference type="PANTHER" id="PTHR46527">
    <property type="entry name" value="NUCLEOPORIN-LIKE PROTEIN 2"/>
    <property type="match status" value="1"/>
</dbReference>
<feature type="region of interest" description="Disordered" evidence="4">
    <location>
        <begin position="26"/>
        <end position="60"/>
    </location>
</feature>
<evidence type="ECO:0000259" key="5">
    <source>
        <dbReference type="PROSITE" id="PS50103"/>
    </source>
</evidence>
<evidence type="ECO:0000256" key="1">
    <source>
        <dbReference type="ARBA" id="ARBA00004123"/>
    </source>
</evidence>
<keyword evidence="2" id="KW-0539">Nucleus</keyword>
<evidence type="ECO:0000313" key="7">
    <source>
        <dbReference type="Proteomes" id="UP000188320"/>
    </source>
</evidence>
<evidence type="ECO:0000256" key="4">
    <source>
        <dbReference type="SAM" id="MobiDB-lite"/>
    </source>
</evidence>
<accession>A0A1R1PEM2</accession>